<organism evidence="1">
    <name type="scientific">Quercus suber</name>
    <name type="common">Cork oak</name>
    <dbReference type="NCBI Taxonomy" id="58331"/>
    <lineage>
        <taxon>Eukaryota</taxon>
        <taxon>Viridiplantae</taxon>
        <taxon>Streptophyta</taxon>
        <taxon>Embryophyta</taxon>
        <taxon>Tracheophyta</taxon>
        <taxon>Spermatophyta</taxon>
        <taxon>Magnoliopsida</taxon>
        <taxon>eudicotyledons</taxon>
        <taxon>Gunneridae</taxon>
        <taxon>Pentapetalae</taxon>
        <taxon>rosids</taxon>
        <taxon>fabids</taxon>
        <taxon>Fagales</taxon>
        <taxon>Fagaceae</taxon>
        <taxon>Quercus</taxon>
    </lineage>
</organism>
<reference evidence="1" key="3">
    <citation type="submission" date="2023-07" db="EMBL/GenBank/DDBJ databases">
        <title>An improved reference 1 genome and first organelle genomes of Quercus suber.</title>
        <authorList>
            <consortium name="Genosuber Consortium"/>
            <person name="Usie A."/>
            <person name="Serra O."/>
            <person name="Barros P."/>
        </authorList>
    </citation>
    <scope>NUCLEOTIDE SEQUENCE</scope>
    <source>
        <strain evidence="1">HL8</strain>
        <tissue evidence="1">Leaves</tissue>
    </source>
</reference>
<gene>
    <name evidence="1" type="ORF">CFP56_000267</name>
</gene>
<comment type="caution">
    <text evidence="1">The sequence shown here is derived from an EMBL/GenBank/DDBJ whole genome shotgun (WGS) entry which is preliminary data.</text>
</comment>
<reference evidence="1" key="2">
    <citation type="journal article" date="2018" name="Sci. Data">
        <title>The draft genome sequence of cork oak.</title>
        <authorList>
            <person name="Ramos A.M."/>
            <person name="Usie A."/>
            <person name="Barbosa P."/>
            <person name="Barros P.M."/>
            <person name="Capote T."/>
            <person name="Chaves I."/>
            <person name="Simoes F."/>
            <person name="Abreu I."/>
            <person name="Carrasquinho I."/>
            <person name="Faro C."/>
            <person name="Guimaraes J.B."/>
            <person name="Mendonca D."/>
            <person name="Nobrega F."/>
            <person name="Rodrigues L."/>
            <person name="Saibo N.J.M."/>
            <person name="Varela M.C."/>
            <person name="Egas C."/>
            <person name="Matos J."/>
            <person name="Miguel C.M."/>
            <person name="Oliveira M.M."/>
            <person name="Ricardo C.P."/>
            <person name="Goncalves S."/>
        </authorList>
    </citation>
    <scope>NUCLEOTIDE SEQUENCE [LARGE SCALE GENOMIC DNA]</scope>
    <source>
        <strain evidence="1">HL8</strain>
    </source>
</reference>
<name>A0AAW0MCD2_QUESU</name>
<evidence type="ECO:0000313" key="1">
    <source>
        <dbReference type="EMBL" id="KAK7861558.1"/>
    </source>
</evidence>
<sequence>MEHLRRSSCHWGRGVKYHMKLYTSITITPQQTHKKTAETNIYYSHINEAYESIPSERSTIQLPLQGLNITAEFDLEVHIPDVCSSCYIRGGLCELDNRGKFHCTITEKGIDIGITQIFGATYIY</sequence>
<protein>
    <recommendedName>
        <fullName evidence="2">Phlebovirus glycoprotein G2 fusion domain-containing protein</fullName>
    </recommendedName>
</protein>
<accession>A0AAW0MCD2</accession>
<evidence type="ECO:0008006" key="2">
    <source>
        <dbReference type="Google" id="ProtNLM"/>
    </source>
</evidence>
<dbReference type="EMBL" id="PKMF04000001">
    <property type="protein sequence ID" value="KAK7861558.1"/>
    <property type="molecule type" value="Genomic_DNA"/>
</dbReference>
<dbReference type="AlphaFoldDB" id="A0AAW0MCD2"/>
<reference evidence="1" key="1">
    <citation type="submission" date="2017-12" db="EMBL/GenBank/DDBJ databases">
        <authorList>
            <person name="Barbosa P."/>
            <person name="Usie A."/>
            <person name="Ramos A.M."/>
        </authorList>
    </citation>
    <scope>NUCLEOTIDE SEQUENCE</scope>
    <source>
        <strain evidence="1">HL8</strain>
        <tissue evidence="1">Leaves</tissue>
    </source>
</reference>
<proteinExistence type="predicted"/>